<feature type="domain" description="AT3G52170-like helix-turn-helix" evidence="3">
    <location>
        <begin position="51"/>
        <end position="100"/>
    </location>
</feature>
<evidence type="ECO:0000313" key="6">
    <source>
        <dbReference type="RefSeq" id="XP_022766978.1"/>
    </source>
</evidence>
<reference evidence="5 6" key="1">
    <citation type="submission" date="2025-04" db="UniProtKB">
        <authorList>
            <consortium name="RefSeq"/>
        </authorList>
    </citation>
    <scope>IDENTIFICATION</scope>
    <source>
        <tissue evidence="5 6">Fruit stalk</tissue>
    </source>
</reference>
<dbReference type="RefSeq" id="XP_022766978.1">
    <property type="nucleotide sequence ID" value="XM_022911243.1"/>
</dbReference>
<dbReference type="OrthoDB" id="1930826at2759"/>
<dbReference type="RefSeq" id="XP_022766969.1">
    <property type="nucleotide sequence ID" value="XM_022911234.1"/>
</dbReference>
<dbReference type="PANTHER" id="PTHR34568">
    <property type="entry name" value="RRM DOMAIN-CONTAINING PROTEIN"/>
    <property type="match status" value="1"/>
</dbReference>
<accession>A0A6P6AQA8</accession>
<feature type="coiled-coil region" evidence="1">
    <location>
        <begin position="190"/>
        <end position="217"/>
    </location>
</feature>
<evidence type="ECO:0000313" key="4">
    <source>
        <dbReference type="Proteomes" id="UP000515121"/>
    </source>
</evidence>
<dbReference type="InterPro" id="IPR058942">
    <property type="entry name" value="AT3G52170-like"/>
</dbReference>
<proteinExistence type="predicted"/>
<dbReference type="Proteomes" id="UP000515121">
    <property type="component" value="Unplaced"/>
</dbReference>
<name>A0A6P6AQA8_DURZI</name>
<dbReference type="KEGG" id="dzi:111311658"/>
<dbReference type="Pfam" id="PF25896">
    <property type="entry name" value="HTH_AT3G52170"/>
    <property type="match status" value="1"/>
</dbReference>
<feature type="region of interest" description="Disordered" evidence="2">
    <location>
        <begin position="271"/>
        <end position="331"/>
    </location>
</feature>
<keyword evidence="1" id="KW-0175">Coiled coil</keyword>
<gene>
    <name evidence="5 6" type="primary">LOC111311658</name>
</gene>
<sequence length="349" mass="38917">MMQTVRGGRVFCSKYAATPATLVAEARNIVRRGRSYAASLPSGTPQRKRVSKDERRALIESFVTRYRSMNAGKFPSVTAAQKEVGGSYYFVRKILQELEYESKVCSSNSSYQNISGKVVNKEDKSFAVVEVVSTAVGVQDDTCTEATDDVKMLETNNNQLEADRVLQGYTLAGETFSEVVLMPQTPGSHCEFVLEENNMLKDDAKSLEKQEDDKLEDSGIASSDKFLMFVDEQKIVEASDQHIESEECKIESQGVPSDFGVVEGDLLREETEMGNTEDDEKEQTVSKELLNSGSPELEAEHQQQFPEEEKYARNLSSVQSDDGESSKKSTLWGNLKSFADGIINIWRKL</sequence>
<dbReference type="PANTHER" id="PTHR34568:SF4">
    <property type="entry name" value="OS02G0638000 PROTEIN"/>
    <property type="match status" value="1"/>
</dbReference>
<keyword evidence="4" id="KW-1185">Reference proteome</keyword>
<dbReference type="InterPro" id="IPR058941">
    <property type="entry name" value="HTH_AT3G52170-like"/>
</dbReference>
<dbReference type="AlphaFoldDB" id="A0A6P6AQA8"/>
<evidence type="ECO:0000259" key="3">
    <source>
        <dbReference type="Pfam" id="PF25896"/>
    </source>
</evidence>
<evidence type="ECO:0000256" key="1">
    <source>
        <dbReference type="SAM" id="Coils"/>
    </source>
</evidence>
<dbReference type="GeneID" id="111311658"/>
<protein>
    <submittedName>
        <fullName evidence="5 6">Uncharacterized protein LOC111311658 isoform X1</fullName>
    </submittedName>
</protein>
<evidence type="ECO:0000256" key="2">
    <source>
        <dbReference type="SAM" id="MobiDB-lite"/>
    </source>
</evidence>
<evidence type="ECO:0000313" key="5">
    <source>
        <dbReference type="RefSeq" id="XP_022766969.1"/>
    </source>
</evidence>
<organism evidence="4 6">
    <name type="scientific">Durio zibethinus</name>
    <name type="common">Durian</name>
    <dbReference type="NCBI Taxonomy" id="66656"/>
    <lineage>
        <taxon>Eukaryota</taxon>
        <taxon>Viridiplantae</taxon>
        <taxon>Streptophyta</taxon>
        <taxon>Embryophyta</taxon>
        <taxon>Tracheophyta</taxon>
        <taxon>Spermatophyta</taxon>
        <taxon>Magnoliopsida</taxon>
        <taxon>eudicotyledons</taxon>
        <taxon>Gunneridae</taxon>
        <taxon>Pentapetalae</taxon>
        <taxon>rosids</taxon>
        <taxon>malvids</taxon>
        <taxon>Malvales</taxon>
        <taxon>Malvaceae</taxon>
        <taxon>Helicteroideae</taxon>
        <taxon>Durio</taxon>
    </lineage>
</organism>